<comment type="similarity">
    <text evidence="2">Belongs to the short-chain dehydrogenases/reductases (SDR) family.</text>
</comment>
<evidence type="ECO:0000256" key="5">
    <source>
        <dbReference type="ARBA" id="ARBA00022679"/>
    </source>
</evidence>
<evidence type="ECO:0000256" key="1">
    <source>
        <dbReference type="ARBA" id="ARBA00001957"/>
    </source>
</evidence>
<dbReference type="RefSeq" id="WP_068900452.1">
    <property type="nucleotide sequence ID" value="NZ_JBHUIF010000004.1"/>
</dbReference>
<evidence type="ECO:0000313" key="9">
    <source>
        <dbReference type="Proteomes" id="UP000094936"/>
    </source>
</evidence>
<dbReference type="STRING" id="1080227.A8L45_06565"/>
<dbReference type="Gene3D" id="3.30.70.250">
    <property type="entry name" value="Malonyl-CoA ACP transacylase, ACP-binding"/>
    <property type="match status" value="1"/>
</dbReference>
<dbReference type="InterPro" id="IPR036736">
    <property type="entry name" value="ACP-like_sf"/>
</dbReference>
<proteinExistence type="inferred from homology"/>
<dbReference type="Pfam" id="PF00109">
    <property type="entry name" value="ketoacyl-synt"/>
    <property type="match status" value="1"/>
</dbReference>
<sequence length="1594" mass="174895">MSEPDITMSVAIIGMAGRFPGADTVNTFWQNLCEKKDVREQFTDEQLKASNLSDEASRFSDFVTKGYRLNDVDQFAASFFDITPRQAKMIDPQQRLFLETTWQALEDAGYVPDEYPGHVGVYAGANFNNYIFNVADHFDLRDIDVYLEAMIANDKDYLTSRVSHKLNLTGPAITVLTSCSSSLAAIATAYQSLLDYQCDMAIAGGVGLNIPQERGYRFYKEGGLSKDAACHAFDADGTGVIHGNGVGVIIMKRLEDAIEDGDNISAVIKAAAINNDGAKKVAYAAPSVDGQSDVIRETLAMADIRPESIRFIEAHGTGTPVGDPIEFTAIKRAYGLTSPHSTHSGNNPRCALGSVKTNIGHLGAASGVAGVIKAALALKHRQLPPLMHFSSPNPELGLENTPFYVNTALEDWSSETWDQPVNAAVSSFGIGGTNVHLILQEMHSADKKPVDDAPHSSTIFPLSAKSKEALQAQADQLLDYLTKNPDTQFNDIAFTLQRGRKAFPHRRFIVSQHRDDLIKKLGAKPTRGQVAEINAQNAISKTAFMFPGVGDQYVGMGADLYREQIPFRDAIDTCANILLPLLELDIRDVLYPSDTGRALAESQLNQPEIGMACLVSLQHALVEQLAAWGIAPDKLIGHSLGEYCAALTAGVFSLEQALSLVVFRGRLIRQCMPGGMLVVSQDSSELQGSLPGSLSLAVVNAPNLCMVSGPLAEINAFEQELKADKTGFHRLPGERAGHSSTLDPILSEFHEFVQSMNLQAPSIPFVSNVTGTFITPEQAVSPDYWVRHLRETVLFHQGLSVIMQDEQAVLFELGAGRGLTTMAKRHPEFGRKRKIIPTMRSADKALNDNDVLNEALGTLWLTGLPIDWGKVRATAVNEGAVGKRTALPTYPFERESYWLERKRHNGHGQHSETPSGSVTLEKRADMASWFYAPSWQQRPKRVEVPSTKARCYLVFNRDQSVLNELKEQHETRGDNVITVDWAETYCRQSSNQFCIRAGEPADYQRLLSEVVEAGSIPDVIVHGWQLSELDRHLPKSTEQLSGSLSQQTGYLSLMYLLSAMSDKQLTGAETRLVVLSRELYKVTGEEEVSPNQATLLGPCKVIPYEFPELNFLHIDIDAKVASASNPIGLIKEIDQSEPQRESRFLSVAYRNGLRWEPVYTPLTPSLPNAGDLAKKSLRQEGTYLVTGASGGIGATAASWLASEVESPNLILVSRTELPSRDIWSQWMKTYEDEPDPSKEMQQIYQRIGQVKTLEQQGAKVHVFAVDVADRDGMVSLKTTIEAKFGAVNGIVHAAGVVGGGLMTLEATAESHLNLNSKVVGTVLLHQLFEGQQLDFMLLCSSMGAIAGSLGQVENTAANIFLDTFAQHHANPCTRQENATRILSVNWDYWLEVGMILDLAERHEKITGSSMDIGILPQEGMTCFNHVLAQSLPQLIVSTADLPLLIKQRSQSVDQAISLFEQADISNEQHHFDRSNLSSDYLAPRNAVEQVLAMLWQQRLGIDAVGVNDDFLELGGDSMLALPLMADMRDALQFDLPIRALFSEQNIARIAALITDNESEPGLSEHIADIYLKVRSLSPDEVKKVLAEEEQASTV</sequence>
<dbReference type="Pfam" id="PF08659">
    <property type="entry name" value="KR"/>
    <property type="match status" value="1"/>
</dbReference>
<dbReference type="Gene3D" id="3.40.47.10">
    <property type="match status" value="1"/>
</dbReference>
<dbReference type="EMBL" id="LYBM01000008">
    <property type="protein sequence ID" value="ODA34382.1"/>
    <property type="molecule type" value="Genomic_DNA"/>
</dbReference>
<dbReference type="SUPFAM" id="SSF53901">
    <property type="entry name" value="Thiolase-like"/>
    <property type="match status" value="1"/>
</dbReference>
<dbReference type="GO" id="GO:0006633">
    <property type="term" value="P:fatty acid biosynthetic process"/>
    <property type="evidence" value="ECO:0007669"/>
    <property type="project" value="TreeGrafter"/>
</dbReference>
<feature type="domain" description="Carrier" evidence="6">
    <location>
        <begin position="1482"/>
        <end position="1557"/>
    </location>
</feature>
<dbReference type="InterPro" id="IPR014030">
    <property type="entry name" value="Ketoacyl_synth_N"/>
</dbReference>
<gene>
    <name evidence="8" type="ORF">A8L45_06565</name>
</gene>
<comment type="caution">
    <text evidence="8">The sequence shown here is derived from an EMBL/GenBank/DDBJ whole genome shotgun (WGS) entry which is preliminary data.</text>
</comment>
<dbReference type="SMART" id="SM00827">
    <property type="entry name" value="PKS_AT"/>
    <property type="match status" value="1"/>
</dbReference>
<dbReference type="Pfam" id="PF02801">
    <property type="entry name" value="Ketoacyl-synt_C"/>
    <property type="match status" value="1"/>
</dbReference>
<dbReference type="Gene3D" id="3.30.70.3290">
    <property type="match status" value="1"/>
</dbReference>
<evidence type="ECO:0000256" key="3">
    <source>
        <dbReference type="ARBA" id="ARBA00022450"/>
    </source>
</evidence>
<dbReference type="PROSITE" id="PS50075">
    <property type="entry name" value="CARRIER"/>
    <property type="match status" value="1"/>
</dbReference>
<reference evidence="8 9" key="1">
    <citation type="submission" date="2016-05" db="EMBL/GenBank/DDBJ databases">
        <title>Genomic Taxonomy of the Vibrionaceae.</title>
        <authorList>
            <person name="Gomez-Gil B."/>
            <person name="Enciso-Ibarra J."/>
        </authorList>
    </citation>
    <scope>NUCLEOTIDE SEQUENCE [LARGE SCALE GENOMIC DNA]</scope>
    <source>
        <strain evidence="8 9">CAIM 1920</strain>
    </source>
</reference>
<dbReference type="Pfam" id="PF00698">
    <property type="entry name" value="Acyl_transf_1"/>
    <property type="match status" value="1"/>
</dbReference>
<dbReference type="SUPFAM" id="SSF52151">
    <property type="entry name" value="FabD/lysophospholipase-like"/>
    <property type="match status" value="1"/>
</dbReference>
<keyword evidence="4" id="KW-0597">Phosphoprotein</keyword>
<dbReference type="GO" id="GO:0004312">
    <property type="term" value="F:fatty acid synthase activity"/>
    <property type="evidence" value="ECO:0007669"/>
    <property type="project" value="TreeGrafter"/>
</dbReference>
<dbReference type="InterPro" id="IPR016039">
    <property type="entry name" value="Thiolase-like"/>
</dbReference>
<dbReference type="InterPro" id="IPR020841">
    <property type="entry name" value="PKS_Beta-ketoAc_synthase_dom"/>
</dbReference>
<dbReference type="Pfam" id="PF21394">
    <property type="entry name" value="Beta-ketacyl_N"/>
    <property type="match status" value="1"/>
</dbReference>
<accession>A0A1C3EMD0</accession>
<dbReference type="PROSITE" id="PS52004">
    <property type="entry name" value="KS3_2"/>
    <property type="match status" value="1"/>
</dbReference>
<dbReference type="SMART" id="SM00825">
    <property type="entry name" value="PKS_KS"/>
    <property type="match status" value="1"/>
</dbReference>
<keyword evidence="9" id="KW-1185">Reference proteome</keyword>
<dbReference type="Gene3D" id="3.40.50.720">
    <property type="entry name" value="NAD(P)-binding Rossmann-like Domain"/>
    <property type="match status" value="1"/>
</dbReference>
<dbReference type="Pfam" id="PF00550">
    <property type="entry name" value="PP-binding"/>
    <property type="match status" value="1"/>
</dbReference>
<organism evidence="8 9">
    <name type="scientific">Veronia pacifica</name>
    <dbReference type="NCBI Taxonomy" id="1080227"/>
    <lineage>
        <taxon>Bacteria</taxon>
        <taxon>Pseudomonadati</taxon>
        <taxon>Pseudomonadota</taxon>
        <taxon>Gammaproteobacteria</taxon>
        <taxon>Vibrionales</taxon>
        <taxon>Vibrionaceae</taxon>
        <taxon>Veronia</taxon>
    </lineage>
</organism>
<dbReference type="InterPro" id="IPR001227">
    <property type="entry name" value="Ac_transferase_dom_sf"/>
</dbReference>
<evidence type="ECO:0000256" key="4">
    <source>
        <dbReference type="ARBA" id="ARBA00022553"/>
    </source>
</evidence>
<dbReference type="SUPFAM" id="SSF47336">
    <property type="entry name" value="ACP-like"/>
    <property type="match status" value="1"/>
</dbReference>
<dbReference type="InterPro" id="IPR057326">
    <property type="entry name" value="KR_dom"/>
</dbReference>
<dbReference type="CDD" id="cd08953">
    <property type="entry name" value="KR_2_SDR_x"/>
    <property type="match status" value="1"/>
</dbReference>
<dbReference type="InterPro" id="IPR049490">
    <property type="entry name" value="C883_1060-like_KR_N"/>
</dbReference>
<dbReference type="Pfam" id="PF22621">
    <property type="entry name" value="CurL-like_PKS_C"/>
    <property type="match status" value="1"/>
</dbReference>
<dbReference type="Gene3D" id="1.10.1200.10">
    <property type="entry name" value="ACP-like"/>
    <property type="match status" value="1"/>
</dbReference>
<dbReference type="InterPro" id="IPR036291">
    <property type="entry name" value="NAD(P)-bd_dom_sf"/>
</dbReference>
<dbReference type="InterPro" id="IPR050091">
    <property type="entry name" value="PKS_NRPS_Biosynth_Enz"/>
</dbReference>
<evidence type="ECO:0000313" key="8">
    <source>
        <dbReference type="EMBL" id="ODA34382.1"/>
    </source>
</evidence>
<dbReference type="InterPro" id="IPR013968">
    <property type="entry name" value="PKS_KR"/>
</dbReference>
<dbReference type="InterPro" id="IPR016035">
    <property type="entry name" value="Acyl_Trfase/lysoPLipase"/>
</dbReference>
<dbReference type="InterPro" id="IPR014031">
    <property type="entry name" value="Ketoacyl_synth_C"/>
</dbReference>
<evidence type="ECO:0000259" key="6">
    <source>
        <dbReference type="PROSITE" id="PS50075"/>
    </source>
</evidence>
<feature type="domain" description="Ketosynthase family 3 (KS3)" evidence="7">
    <location>
        <begin position="7"/>
        <end position="441"/>
    </location>
</feature>
<dbReference type="PANTHER" id="PTHR43775:SF51">
    <property type="entry name" value="INACTIVE PHENOLPHTHIOCEROL SYNTHESIS POLYKETIDE SYNTHASE TYPE I PKS1-RELATED"/>
    <property type="match status" value="1"/>
</dbReference>
<name>A0A1C3EMD0_9GAMM</name>
<evidence type="ECO:0000259" key="7">
    <source>
        <dbReference type="PROSITE" id="PS52004"/>
    </source>
</evidence>
<dbReference type="PANTHER" id="PTHR43775">
    <property type="entry name" value="FATTY ACID SYNTHASE"/>
    <property type="match status" value="1"/>
</dbReference>
<keyword evidence="5" id="KW-0808">Transferase</keyword>
<comment type="cofactor">
    <cofactor evidence="1">
        <name>pantetheine 4'-phosphate</name>
        <dbReference type="ChEBI" id="CHEBI:47942"/>
    </cofactor>
</comment>
<dbReference type="Proteomes" id="UP000094936">
    <property type="component" value="Unassembled WGS sequence"/>
</dbReference>
<dbReference type="InterPro" id="IPR014043">
    <property type="entry name" value="Acyl_transferase_dom"/>
</dbReference>
<dbReference type="Gene3D" id="3.40.366.10">
    <property type="entry name" value="Malonyl-Coenzyme A Acyl Carrier Protein, domain 2"/>
    <property type="match status" value="1"/>
</dbReference>
<dbReference type="InterPro" id="IPR009081">
    <property type="entry name" value="PP-bd_ACP"/>
</dbReference>
<dbReference type="SUPFAM" id="SSF51735">
    <property type="entry name" value="NAD(P)-binding Rossmann-fold domains"/>
    <property type="match status" value="2"/>
</dbReference>
<dbReference type="SMART" id="SM00822">
    <property type="entry name" value="PKS_KR"/>
    <property type="match status" value="1"/>
</dbReference>
<protein>
    <submittedName>
        <fullName evidence="8">Uncharacterized protein</fullName>
    </submittedName>
</protein>
<dbReference type="FunFam" id="1.10.1200.10:FF:000005">
    <property type="entry name" value="Nonribosomal peptide synthetase 1"/>
    <property type="match status" value="1"/>
</dbReference>
<evidence type="ECO:0000256" key="2">
    <source>
        <dbReference type="ARBA" id="ARBA00006484"/>
    </source>
</evidence>
<keyword evidence="3" id="KW-0596">Phosphopantetheine</keyword>
<dbReference type="CDD" id="cd00833">
    <property type="entry name" value="PKS"/>
    <property type="match status" value="1"/>
</dbReference>